<keyword evidence="2" id="KW-1277">Toxin-antitoxin system</keyword>
<evidence type="ECO:0000256" key="1">
    <source>
        <dbReference type="ARBA" id="ARBA00006620"/>
    </source>
</evidence>
<accession>A0ABZ3BY63</accession>
<dbReference type="PANTHER" id="PTHR34873">
    <property type="entry name" value="SSR1766 PROTEIN"/>
    <property type="match status" value="1"/>
</dbReference>
<evidence type="ECO:0000256" key="4">
    <source>
        <dbReference type="ARBA" id="ARBA00022759"/>
    </source>
</evidence>
<evidence type="ECO:0000313" key="8">
    <source>
        <dbReference type="EMBL" id="WZW86837.1"/>
    </source>
</evidence>
<comment type="similarity">
    <text evidence="1">Belongs to the HicA mRNA interferase family.</text>
</comment>
<keyword evidence="6" id="KW-0694">RNA-binding</keyword>
<keyword evidence="4" id="KW-0255">Endonuclease</keyword>
<dbReference type="InterPro" id="IPR012933">
    <property type="entry name" value="HicA_mRNA_interferase"/>
</dbReference>
<evidence type="ECO:0000256" key="5">
    <source>
        <dbReference type="ARBA" id="ARBA00022801"/>
    </source>
</evidence>
<dbReference type="Proteomes" id="UP001449178">
    <property type="component" value="Chromosome"/>
</dbReference>
<name>A0ABZ3BY63_9GAMM</name>
<evidence type="ECO:0000256" key="7">
    <source>
        <dbReference type="ARBA" id="ARBA00023016"/>
    </source>
</evidence>
<dbReference type="Pfam" id="PF07927">
    <property type="entry name" value="HicA_toxin"/>
    <property type="match status" value="1"/>
</dbReference>
<dbReference type="EMBL" id="CP150637">
    <property type="protein sequence ID" value="WZW86837.1"/>
    <property type="molecule type" value="Genomic_DNA"/>
</dbReference>
<organism evidence="8 9">
    <name type="scientific">Ignatzschineria larvae DSM 13226</name>
    <dbReference type="NCBI Taxonomy" id="1111732"/>
    <lineage>
        <taxon>Bacteria</taxon>
        <taxon>Pseudomonadati</taxon>
        <taxon>Pseudomonadota</taxon>
        <taxon>Gammaproteobacteria</taxon>
        <taxon>Cardiobacteriales</taxon>
        <taxon>Ignatzschineriaceae</taxon>
        <taxon>Ignatzschineria</taxon>
    </lineage>
</organism>
<dbReference type="Gene3D" id="3.30.920.30">
    <property type="entry name" value="Hypothetical protein"/>
    <property type="match status" value="1"/>
</dbReference>
<evidence type="ECO:0000256" key="3">
    <source>
        <dbReference type="ARBA" id="ARBA00022722"/>
    </source>
</evidence>
<keyword evidence="5" id="KW-0378">Hydrolase</keyword>
<keyword evidence="7" id="KW-0346">Stress response</keyword>
<sequence length="63" mass="7127">MNSKALIQLLQNDGWYFVASKGSHYQYKHPYKKGRVTIPHPKKDLPIGTVKSILKQAGLQFSA</sequence>
<dbReference type="SUPFAM" id="SSF54786">
    <property type="entry name" value="YcfA/nrd intein domain"/>
    <property type="match status" value="1"/>
</dbReference>
<keyword evidence="3" id="KW-0540">Nuclease</keyword>
<dbReference type="PANTHER" id="PTHR34873:SF3">
    <property type="entry name" value="ADDICTION MODULE TOXIN, HICA FAMILY"/>
    <property type="match status" value="1"/>
</dbReference>
<dbReference type="RefSeq" id="WP_026879487.1">
    <property type="nucleotide sequence ID" value="NZ_CP150637.1"/>
</dbReference>
<proteinExistence type="inferred from homology"/>
<protein>
    <submittedName>
        <fullName evidence="8">Type II toxin-antitoxin system HicA family toxin</fullName>
    </submittedName>
</protein>
<evidence type="ECO:0000313" key="9">
    <source>
        <dbReference type="Proteomes" id="UP001449178"/>
    </source>
</evidence>
<evidence type="ECO:0000256" key="2">
    <source>
        <dbReference type="ARBA" id="ARBA00022649"/>
    </source>
</evidence>
<keyword evidence="9" id="KW-1185">Reference proteome</keyword>
<dbReference type="InterPro" id="IPR038570">
    <property type="entry name" value="HicA_sf"/>
</dbReference>
<reference evidence="8 9" key="1">
    <citation type="submission" date="2024-03" db="EMBL/GenBank/DDBJ databases">
        <title>Complete Genome Sequence and Annotation of Ignatzschineria larvae DSM 13226.</title>
        <authorList>
            <person name="Cantrell E."/>
            <person name="Burcham Z.M."/>
        </authorList>
    </citation>
    <scope>NUCLEOTIDE SEQUENCE [LARGE SCALE GENOMIC DNA]</scope>
    <source>
        <strain evidence="8 9">DSM 13226</strain>
    </source>
</reference>
<evidence type="ECO:0000256" key="6">
    <source>
        <dbReference type="ARBA" id="ARBA00022884"/>
    </source>
</evidence>
<gene>
    <name evidence="8" type="ORF">WMO13_05450</name>
</gene>